<name>A0A9D1W760_9SPHI</name>
<protein>
    <submittedName>
        <fullName evidence="8">RagB/SusD family nutrient uptake outer membrane protein</fullName>
    </submittedName>
</protein>
<evidence type="ECO:0000256" key="5">
    <source>
        <dbReference type="ARBA" id="ARBA00023237"/>
    </source>
</evidence>
<dbReference type="InterPro" id="IPR011990">
    <property type="entry name" value="TPR-like_helical_dom_sf"/>
</dbReference>
<proteinExistence type="inferred from homology"/>
<evidence type="ECO:0000256" key="4">
    <source>
        <dbReference type="ARBA" id="ARBA00023136"/>
    </source>
</evidence>
<evidence type="ECO:0000259" key="6">
    <source>
        <dbReference type="Pfam" id="PF07980"/>
    </source>
</evidence>
<gene>
    <name evidence="8" type="ORF">H9853_01790</name>
</gene>
<evidence type="ECO:0000256" key="1">
    <source>
        <dbReference type="ARBA" id="ARBA00004442"/>
    </source>
</evidence>
<dbReference type="Pfam" id="PF14322">
    <property type="entry name" value="SusD-like_3"/>
    <property type="match status" value="1"/>
</dbReference>
<evidence type="ECO:0000313" key="8">
    <source>
        <dbReference type="EMBL" id="HIX53731.1"/>
    </source>
</evidence>
<dbReference type="SUPFAM" id="SSF48452">
    <property type="entry name" value="TPR-like"/>
    <property type="match status" value="1"/>
</dbReference>
<organism evidence="8 9">
    <name type="scientific">Candidatus Sphingobacterium stercoripullorum</name>
    <dbReference type="NCBI Taxonomy" id="2838759"/>
    <lineage>
        <taxon>Bacteria</taxon>
        <taxon>Pseudomonadati</taxon>
        <taxon>Bacteroidota</taxon>
        <taxon>Sphingobacteriia</taxon>
        <taxon>Sphingobacteriales</taxon>
        <taxon>Sphingobacteriaceae</taxon>
        <taxon>Sphingobacterium</taxon>
    </lineage>
</organism>
<dbReference type="GO" id="GO:0009279">
    <property type="term" value="C:cell outer membrane"/>
    <property type="evidence" value="ECO:0007669"/>
    <property type="project" value="UniProtKB-SubCell"/>
</dbReference>
<dbReference type="Pfam" id="PF07980">
    <property type="entry name" value="SusD_RagB"/>
    <property type="match status" value="1"/>
</dbReference>
<comment type="similarity">
    <text evidence="2">Belongs to the SusD family.</text>
</comment>
<dbReference type="InterPro" id="IPR012944">
    <property type="entry name" value="SusD_RagB_dom"/>
</dbReference>
<evidence type="ECO:0000256" key="2">
    <source>
        <dbReference type="ARBA" id="ARBA00006275"/>
    </source>
</evidence>
<dbReference type="Gene3D" id="1.25.40.390">
    <property type="match status" value="1"/>
</dbReference>
<dbReference type="Proteomes" id="UP000824156">
    <property type="component" value="Unassembled WGS sequence"/>
</dbReference>
<keyword evidence="5" id="KW-0998">Cell outer membrane</keyword>
<keyword evidence="3" id="KW-0732">Signal</keyword>
<evidence type="ECO:0000259" key="7">
    <source>
        <dbReference type="Pfam" id="PF14322"/>
    </source>
</evidence>
<reference evidence="8" key="2">
    <citation type="submission" date="2021-04" db="EMBL/GenBank/DDBJ databases">
        <authorList>
            <person name="Gilroy R."/>
        </authorList>
    </citation>
    <scope>NUCLEOTIDE SEQUENCE</scope>
    <source>
        <strain evidence="8">1719</strain>
    </source>
</reference>
<accession>A0A9D1W760</accession>
<evidence type="ECO:0000256" key="3">
    <source>
        <dbReference type="ARBA" id="ARBA00022729"/>
    </source>
</evidence>
<keyword evidence="4" id="KW-0472">Membrane</keyword>
<evidence type="ECO:0000313" key="9">
    <source>
        <dbReference type="Proteomes" id="UP000824156"/>
    </source>
</evidence>
<sequence length="490" mass="56448">MKTIRIYIYTLLLLFSYSCTSFLEEEVFTEYDPDKFLSDQSGIDALLTGAYARSRIIGYDHRNYTYLMNEFTTDIAFETGGGLEKDAAPFIQFNWSINNSFLNSFWQKMYQAIASANSVTLLIDQSNQLDEEAKNKVLAEARFIRSISYYFLYNLFGPTPIINIPSGATPAEIEEIGKNTPRATQQEYLDYMINDFEFAAQYLPVEEKPLGRATKGAALAFLMKLQLKEKQWQEVLNTSQEIMDLHNYELYNDYTRLFSVEGENNKEFMFRAPCIAQSGYQNNYMSHAFPPNYPITSNMENFGAQFRTYTAFYKTFKENDKRRELLIGSYTDNKGKVVELVEDASGKALDDVRSFKYWPDPAAVGESMGNDIVYVRYADVLLSRAEALNELQGVNQESITLINQVRNRAQVDEIDGSTFTKETLRDFILEERGREFFSEGLRREDLIRHGKFISSAKDRGYSASDYQVLFPIPLQQIDANPKLEQNEGYF</sequence>
<comment type="subcellular location">
    <subcellularLocation>
        <location evidence="1">Cell outer membrane</location>
    </subcellularLocation>
</comment>
<dbReference type="AlphaFoldDB" id="A0A9D1W760"/>
<dbReference type="EMBL" id="DXEZ01000050">
    <property type="protein sequence ID" value="HIX53731.1"/>
    <property type="molecule type" value="Genomic_DNA"/>
</dbReference>
<dbReference type="PROSITE" id="PS51257">
    <property type="entry name" value="PROKAR_LIPOPROTEIN"/>
    <property type="match status" value="1"/>
</dbReference>
<dbReference type="InterPro" id="IPR033985">
    <property type="entry name" value="SusD-like_N"/>
</dbReference>
<comment type="caution">
    <text evidence="8">The sequence shown here is derived from an EMBL/GenBank/DDBJ whole genome shotgun (WGS) entry which is preliminary data.</text>
</comment>
<feature type="domain" description="RagB/SusD" evidence="6">
    <location>
        <begin position="369"/>
        <end position="489"/>
    </location>
</feature>
<reference evidence="8" key="1">
    <citation type="journal article" date="2021" name="PeerJ">
        <title>Extensive microbial diversity within the chicken gut microbiome revealed by metagenomics and culture.</title>
        <authorList>
            <person name="Gilroy R."/>
            <person name="Ravi A."/>
            <person name="Getino M."/>
            <person name="Pursley I."/>
            <person name="Horton D.L."/>
            <person name="Alikhan N.F."/>
            <person name="Baker D."/>
            <person name="Gharbi K."/>
            <person name="Hall N."/>
            <person name="Watson M."/>
            <person name="Adriaenssens E.M."/>
            <person name="Foster-Nyarko E."/>
            <person name="Jarju S."/>
            <person name="Secka A."/>
            <person name="Antonio M."/>
            <person name="Oren A."/>
            <person name="Chaudhuri R.R."/>
            <person name="La Ragione R."/>
            <person name="Hildebrand F."/>
            <person name="Pallen M.J."/>
        </authorList>
    </citation>
    <scope>NUCLEOTIDE SEQUENCE</scope>
    <source>
        <strain evidence="8">1719</strain>
    </source>
</reference>
<feature type="domain" description="SusD-like N-terminal" evidence="7">
    <location>
        <begin position="23"/>
        <end position="226"/>
    </location>
</feature>